<keyword evidence="1" id="KW-0949">S-adenosyl-L-methionine</keyword>
<evidence type="ECO:0000313" key="3">
    <source>
        <dbReference type="EMBL" id="GAC93002.1"/>
    </source>
</evidence>
<keyword evidence="1" id="KW-0808">Transferase</keyword>
<dbReference type="RefSeq" id="XP_012186589.1">
    <property type="nucleotide sequence ID" value="XM_012331199.1"/>
</dbReference>
<accession>R9NWX4</accession>
<dbReference type="InterPro" id="IPR019410">
    <property type="entry name" value="Methyltransf_16"/>
</dbReference>
<feature type="binding site" evidence="1">
    <location>
        <position position="117"/>
    </location>
    <ligand>
        <name>S-adenosyl-L-methionine</name>
        <dbReference type="ChEBI" id="CHEBI:59789"/>
    </ligand>
</feature>
<dbReference type="EMBL" id="DF238771">
    <property type="protein sequence ID" value="GAC93002.1"/>
    <property type="molecule type" value="Genomic_DNA"/>
</dbReference>
<feature type="binding site" evidence="1">
    <location>
        <position position="220"/>
    </location>
    <ligand>
        <name>S-adenosyl-L-methionine</name>
        <dbReference type="ChEBI" id="CHEBI:59789"/>
    </ligand>
</feature>
<gene>
    <name evidence="1" type="primary">EFM6</name>
    <name evidence="3" type="ORF">PHSY_000563</name>
</gene>
<dbReference type="InterPro" id="IPR029063">
    <property type="entry name" value="SAM-dependent_MTases_sf"/>
</dbReference>
<dbReference type="InterPro" id="IPR033684">
    <property type="entry name" value="EFM6"/>
</dbReference>
<comment type="subcellular location">
    <subcellularLocation>
        <location evidence="1">Cytoplasm</location>
    </subcellularLocation>
</comment>
<keyword evidence="1" id="KW-0489">Methyltransferase</keyword>
<dbReference type="OrthoDB" id="407325at2759"/>
<comment type="function">
    <text evidence="1">S-adenosyl-L-methionine-dependent protein-lysine N-methyltransferase that methylates elongation factor 1-alpha.</text>
</comment>
<keyword evidence="4" id="KW-1185">Reference proteome</keyword>
<evidence type="ECO:0000256" key="2">
    <source>
        <dbReference type="SAM" id="MobiDB-lite"/>
    </source>
</evidence>
<feature type="binding site" evidence="1">
    <location>
        <position position="239"/>
    </location>
    <ligand>
        <name>S-adenosyl-L-methionine</name>
        <dbReference type="ChEBI" id="CHEBI:59789"/>
    </ligand>
</feature>
<dbReference type="Pfam" id="PF10294">
    <property type="entry name" value="Methyltransf_16"/>
    <property type="match status" value="1"/>
</dbReference>
<dbReference type="GO" id="GO:0016279">
    <property type="term" value="F:protein-lysine N-methyltransferase activity"/>
    <property type="evidence" value="ECO:0007669"/>
    <property type="project" value="UniProtKB-UniRule"/>
</dbReference>
<dbReference type="EC" id="2.1.1.-" evidence="1"/>
<dbReference type="GO" id="GO:0032259">
    <property type="term" value="P:methylation"/>
    <property type="evidence" value="ECO:0007669"/>
    <property type="project" value="UniProtKB-KW"/>
</dbReference>
<evidence type="ECO:0000256" key="1">
    <source>
        <dbReference type="HAMAP-Rule" id="MF_03198"/>
    </source>
</evidence>
<dbReference type="Proteomes" id="UP000014071">
    <property type="component" value="Unassembled WGS sequence"/>
</dbReference>
<feature type="binding site" evidence="1">
    <location>
        <begin position="166"/>
        <end position="168"/>
    </location>
    <ligand>
        <name>S-adenosyl-L-methionine</name>
        <dbReference type="ChEBI" id="CHEBI:59789"/>
    </ligand>
</feature>
<dbReference type="HAMAP" id="MF_03198">
    <property type="entry name" value="Methyltr_EFM6"/>
    <property type="match status" value="1"/>
</dbReference>
<organism evidence="3 4">
    <name type="scientific">Pseudozyma hubeiensis (strain SY62)</name>
    <name type="common">Yeast</name>
    <dbReference type="NCBI Taxonomy" id="1305764"/>
    <lineage>
        <taxon>Eukaryota</taxon>
        <taxon>Fungi</taxon>
        <taxon>Dikarya</taxon>
        <taxon>Basidiomycota</taxon>
        <taxon>Ustilaginomycotina</taxon>
        <taxon>Ustilaginomycetes</taxon>
        <taxon>Ustilaginales</taxon>
        <taxon>Ustilaginaceae</taxon>
        <taxon>Pseudozyma</taxon>
    </lineage>
</organism>
<keyword evidence="1" id="KW-0963">Cytoplasm</keyword>
<dbReference type="SUPFAM" id="SSF53335">
    <property type="entry name" value="S-adenosyl-L-methionine-dependent methyltransferases"/>
    <property type="match status" value="1"/>
</dbReference>
<name>R9NWX4_PSEHS</name>
<dbReference type="GeneID" id="24105868"/>
<feature type="region of interest" description="Disordered" evidence="2">
    <location>
        <begin position="30"/>
        <end position="51"/>
    </location>
</feature>
<evidence type="ECO:0000313" key="4">
    <source>
        <dbReference type="Proteomes" id="UP000014071"/>
    </source>
</evidence>
<dbReference type="eggNOG" id="KOG2793">
    <property type="taxonomic scope" value="Eukaryota"/>
</dbReference>
<dbReference type="PANTHER" id="PTHR14614:SF132">
    <property type="entry name" value="PROTEIN-LYSINE METHYLTRANSFERASE C42C1.13"/>
    <property type="match status" value="1"/>
</dbReference>
<dbReference type="AlphaFoldDB" id="R9NWX4"/>
<protein>
    <recommendedName>
        <fullName evidence="1">Protein-lysine N-methyltransferase EFM6</fullName>
        <ecNumber evidence="1">2.1.1.-</ecNumber>
    </recommendedName>
    <alternativeName>
        <fullName evidence="1">Elongation factor methyltransferase 6</fullName>
    </alternativeName>
</protein>
<reference evidence="4" key="1">
    <citation type="journal article" date="2013" name="Genome Announc.">
        <title>Draft genome sequence of the basidiomycetous yeast-like fungus Pseudozyma hubeiensis SY62, which produces an abundant amount of the biosurfactant mannosylerythritol lipids.</title>
        <authorList>
            <person name="Konishi M."/>
            <person name="Hatada Y."/>
            <person name="Horiuchi J."/>
        </authorList>
    </citation>
    <scope>NUCLEOTIDE SEQUENCE [LARGE SCALE GENOMIC DNA]</scope>
    <source>
        <strain evidence="4">SY62</strain>
    </source>
</reference>
<dbReference type="Gene3D" id="3.40.50.150">
    <property type="entry name" value="Vaccinia Virus protein VP39"/>
    <property type="match status" value="1"/>
</dbReference>
<dbReference type="HOGENOM" id="CLU_055721_2_0_1"/>
<dbReference type="STRING" id="1305764.R9NWX4"/>
<dbReference type="PANTHER" id="PTHR14614">
    <property type="entry name" value="HEPATOCELLULAR CARCINOMA-ASSOCIATED ANTIGEN"/>
    <property type="match status" value="1"/>
</dbReference>
<proteinExistence type="inferred from homology"/>
<sequence>MPSDLTPTDVQSELIREEQLDLVDPLRHFLAMNDEPSPPPTSSDVRDLPSSTDYSIVPQQIESIIDRRTTIRYYQDLSRKPVLIDEQHPAPDGDAGKEWWDVHLKLDMTTGCGGKIWPAAEVLGAYIAGKYSSPPLPGSAEGKATVNAGFNNHNFDWRNKRIVELGSGTGLVGFLVHALHLSNCTISVTDQDVMLPLMRDNLQLNFPSSTDSISVDELNWGTRLPPIFREPLPDVLLLADCVYLESAFQPLIDTMLDLSTRETEILFCYQKRRKADKRFFGLLKKNFVFEDVKDDDEVRCREYQRQGTQLLRIRRK</sequence>
<dbReference type="GO" id="GO:0005737">
    <property type="term" value="C:cytoplasm"/>
    <property type="evidence" value="ECO:0007669"/>
    <property type="project" value="UniProtKB-SubCell"/>
</dbReference>
<comment type="similarity">
    <text evidence="1">Belongs to the class I-like SAM-binding methyltransferase superfamily. METTL21 family. EFM6 subfamily.</text>
</comment>
<feature type="binding site" evidence="1">
    <location>
        <position position="190"/>
    </location>
    <ligand>
        <name>S-adenosyl-L-methionine</name>
        <dbReference type="ChEBI" id="CHEBI:59789"/>
    </ligand>
</feature>